<dbReference type="RefSeq" id="WP_167979508.1">
    <property type="nucleotide sequence ID" value="NZ_VSRL01000295.1"/>
</dbReference>
<reference evidence="3 4" key="1">
    <citation type="submission" date="2019-08" db="EMBL/GenBank/DDBJ databases">
        <title>Lentzea from Indian Himalayas.</title>
        <authorList>
            <person name="Mandal S."/>
            <person name="Mallick Gupta A."/>
            <person name="Maiti P.K."/>
            <person name="Sarkar J."/>
            <person name="Mandal S."/>
        </authorList>
    </citation>
    <scope>NUCLEOTIDE SEQUENCE [LARGE SCALE GENOMIC DNA]</scope>
    <source>
        <strain evidence="3 4">PSKA42</strain>
    </source>
</reference>
<keyword evidence="4" id="KW-1185">Reference proteome</keyword>
<evidence type="ECO:0000313" key="3">
    <source>
        <dbReference type="EMBL" id="NKE62897.1"/>
    </source>
</evidence>
<protein>
    <submittedName>
        <fullName evidence="3">Uncharacterized protein</fullName>
    </submittedName>
</protein>
<evidence type="ECO:0000256" key="1">
    <source>
        <dbReference type="SAM" id="MobiDB-lite"/>
    </source>
</evidence>
<evidence type="ECO:0000313" key="4">
    <source>
        <dbReference type="Proteomes" id="UP001515943"/>
    </source>
</evidence>
<feature type="compositionally biased region" description="Basic and acidic residues" evidence="1">
    <location>
        <begin position="159"/>
        <end position="175"/>
    </location>
</feature>
<name>A0ABX1FV53_9PSEU</name>
<feature type="compositionally biased region" description="Basic and acidic residues" evidence="1">
    <location>
        <begin position="184"/>
        <end position="194"/>
    </location>
</feature>
<keyword evidence="2" id="KW-0812">Transmembrane</keyword>
<evidence type="ECO:0000256" key="2">
    <source>
        <dbReference type="SAM" id="Phobius"/>
    </source>
</evidence>
<feature type="region of interest" description="Disordered" evidence="1">
    <location>
        <begin position="159"/>
        <end position="225"/>
    </location>
</feature>
<keyword evidence="2" id="KW-0472">Membrane</keyword>
<dbReference type="EMBL" id="VSRL01000295">
    <property type="protein sequence ID" value="NKE62897.1"/>
    <property type="molecule type" value="Genomic_DNA"/>
</dbReference>
<gene>
    <name evidence="3" type="ORF">FXN61_41725</name>
</gene>
<feature type="compositionally biased region" description="Basic and acidic residues" evidence="1">
    <location>
        <begin position="34"/>
        <end position="52"/>
    </location>
</feature>
<comment type="caution">
    <text evidence="3">The sequence shown here is derived from an EMBL/GenBank/DDBJ whole genome shotgun (WGS) entry which is preliminary data.</text>
</comment>
<feature type="transmembrane region" description="Helical" evidence="2">
    <location>
        <begin position="99"/>
        <end position="121"/>
    </location>
</feature>
<feature type="compositionally biased region" description="Low complexity" evidence="1">
    <location>
        <begin position="198"/>
        <end position="216"/>
    </location>
</feature>
<dbReference type="Proteomes" id="UP001515943">
    <property type="component" value="Unassembled WGS sequence"/>
</dbReference>
<keyword evidence="2" id="KW-1133">Transmembrane helix</keyword>
<feature type="compositionally biased region" description="Basic residues" evidence="1">
    <location>
        <begin position="53"/>
        <end position="63"/>
    </location>
</feature>
<proteinExistence type="predicted"/>
<accession>A0ABX1FV53</accession>
<sequence length="225" mass="23886">MRRSTRQLCHDGVGAARAASGQARLADPLWTRRGAGEGRHPHGRHRSGEVRGARRARHRRRTREHSAAAAHNIATALVSQTFTAAVAIGQPDRDGVRRAVVAGFTITMAILSVICAIIVLGNVVPPFTGDPEVLALVAGLLALIVLVLRRTGDRRLRRAGTDRAVGRSGRREPDGRGGAGTRVPEGEQRGHDGRGPNAARSASTSAGLSSSSIANARVYSRRMRS</sequence>
<feature type="transmembrane region" description="Helical" evidence="2">
    <location>
        <begin position="133"/>
        <end position="149"/>
    </location>
</feature>
<organism evidence="3 4">
    <name type="scientific">Lentzea indica</name>
    <dbReference type="NCBI Taxonomy" id="2604800"/>
    <lineage>
        <taxon>Bacteria</taxon>
        <taxon>Bacillati</taxon>
        <taxon>Actinomycetota</taxon>
        <taxon>Actinomycetes</taxon>
        <taxon>Pseudonocardiales</taxon>
        <taxon>Pseudonocardiaceae</taxon>
        <taxon>Lentzea</taxon>
    </lineage>
</organism>
<feature type="region of interest" description="Disordered" evidence="1">
    <location>
        <begin position="26"/>
        <end position="65"/>
    </location>
</feature>